<evidence type="ECO:0000256" key="6">
    <source>
        <dbReference type="SAM" id="MobiDB-lite"/>
    </source>
</evidence>
<dbReference type="GO" id="GO:0016787">
    <property type="term" value="F:hydrolase activity"/>
    <property type="evidence" value="ECO:0007669"/>
    <property type="project" value="UniProtKB-KW"/>
</dbReference>
<feature type="transmembrane region" description="Helical" evidence="7">
    <location>
        <begin position="709"/>
        <end position="729"/>
    </location>
</feature>
<dbReference type="PROSITE" id="PS51192">
    <property type="entry name" value="HELICASE_ATP_BIND_1"/>
    <property type="match status" value="1"/>
</dbReference>
<dbReference type="Proteomes" id="UP000315522">
    <property type="component" value="Unassembled WGS sequence"/>
</dbReference>
<dbReference type="Pfam" id="PF00501">
    <property type="entry name" value="AMP-binding"/>
    <property type="match status" value="1"/>
</dbReference>
<keyword evidence="5" id="KW-0067">ATP-binding</keyword>
<dbReference type="CDD" id="cd18008">
    <property type="entry name" value="DEXDc_SHPRH-like"/>
    <property type="match status" value="1"/>
</dbReference>
<dbReference type="SMART" id="SM00490">
    <property type="entry name" value="HELICc"/>
    <property type="match status" value="1"/>
</dbReference>
<dbReference type="Gene3D" id="1.10.1200.10">
    <property type="entry name" value="ACP-like"/>
    <property type="match status" value="1"/>
</dbReference>
<dbReference type="GO" id="GO:0006281">
    <property type="term" value="P:DNA repair"/>
    <property type="evidence" value="ECO:0007669"/>
    <property type="project" value="TreeGrafter"/>
</dbReference>
<name>A0A559MF95_9HELO</name>
<evidence type="ECO:0000259" key="10">
    <source>
        <dbReference type="PROSITE" id="PS51194"/>
    </source>
</evidence>
<dbReference type="PANTHER" id="PTHR45626">
    <property type="entry name" value="TRANSCRIPTION TERMINATION FACTOR 2-RELATED"/>
    <property type="match status" value="1"/>
</dbReference>
<evidence type="ECO:0000256" key="7">
    <source>
        <dbReference type="SAM" id="Phobius"/>
    </source>
</evidence>
<dbReference type="Gene3D" id="3.40.50.12780">
    <property type="entry name" value="N-terminal domain of ligase-like"/>
    <property type="match status" value="1"/>
</dbReference>
<dbReference type="InterPro" id="IPR045851">
    <property type="entry name" value="AMP-bd_C_sf"/>
</dbReference>
<dbReference type="EMBL" id="QGML01000499">
    <property type="protein sequence ID" value="TVY91643.1"/>
    <property type="molecule type" value="Genomic_DNA"/>
</dbReference>
<dbReference type="GO" id="GO:0008094">
    <property type="term" value="F:ATP-dependent activity, acting on DNA"/>
    <property type="evidence" value="ECO:0007669"/>
    <property type="project" value="TreeGrafter"/>
</dbReference>
<dbReference type="PROSITE" id="PS00455">
    <property type="entry name" value="AMP_BINDING"/>
    <property type="match status" value="1"/>
</dbReference>
<feature type="compositionally biased region" description="Low complexity" evidence="6">
    <location>
        <begin position="1522"/>
        <end position="1532"/>
    </location>
</feature>
<dbReference type="InterPro" id="IPR010071">
    <property type="entry name" value="AA_adenyl_dom"/>
</dbReference>
<feature type="region of interest" description="Disordered" evidence="6">
    <location>
        <begin position="1522"/>
        <end position="1543"/>
    </location>
</feature>
<dbReference type="CDD" id="cd18793">
    <property type="entry name" value="SF2_C_SNF"/>
    <property type="match status" value="1"/>
</dbReference>
<feature type="transmembrane region" description="Helical" evidence="7">
    <location>
        <begin position="977"/>
        <end position="1003"/>
    </location>
</feature>
<dbReference type="Pfam" id="PF13193">
    <property type="entry name" value="AMP-binding_C"/>
    <property type="match status" value="1"/>
</dbReference>
<keyword evidence="7" id="KW-0472">Membrane</keyword>
<feature type="transmembrane region" description="Helical" evidence="7">
    <location>
        <begin position="1192"/>
        <end position="1209"/>
    </location>
</feature>
<keyword evidence="7" id="KW-1133">Transmembrane helix</keyword>
<dbReference type="PROSITE" id="PS50075">
    <property type="entry name" value="CARRIER"/>
    <property type="match status" value="1"/>
</dbReference>
<keyword evidence="2" id="KW-0597">Phosphoprotein</keyword>
<dbReference type="InterPro" id="IPR025110">
    <property type="entry name" value="AMP-bd_C"/>
</dbReference>
<dbReference type="InterPro" id="IPR012728">
    <property type="entry name" value="Pls/PosA_C"/>
</dbReference>
<feature type="domain" description="Helicase ATP-binding" evidence="9">
    <location>
        <begin position="1784"/>
        <end position="1947"/>
    </location>
</feature>
<dbReference type="InterPro" id="IPR036736">
    <property type="entry name" value="ACP-like_sf"/>
</dbReference>
<dbReference type="InterPro" id="IPR049730">
    <property type="entry name" value="SNF2/RAD54-like_C"/>
</dbReference>
<keyword evidence="12" id="KW-1185">Reference proteome</keyword>
<dbReference type="GO" id="GO:0005524">
    <property type="term" value="F:ATP binding"/>
    <property type="evidence" value="ECO:0007669"/>
    <property type="project" value="UniProtKB-KW"/>
</dbReference>
<feature type="transmembrane region" description="Helical" evidence="7">
    <location>
        <begin position="937"/>
        <end position="957"/>
    </location>
</feature>
<evidence type="ECO:0000313" key="11">
    <source>
        <dbReference type="EMBL" id="TVY91643.1"/>
    </source>
</evidence>
<dbReference type="NCBIfam" id="TIGR02353">
    <property type="entry name" value="NRPS_term_dom"/>
    <property type="match status" value="1"/>
</dbReference>
<organism evidence="11 12">
    <name type="scientific">Lachnellula willkommii</name>
    <dbReference type="NCBI Taxonomy" id="215461"/>
    <lineage>
        <taxon>Eukaryota</taxon>
        <taxon>Fungi</taxon>
        <taxon>Dikarya</taxon>
        <taxon>Ascomycota</taxon>
        <taxon>Pezizomycotina</taxon>
        <taxon>Leotiomycetes</taxon>
        <taxon>Helotiales</taxon>
        <taxon>Lachnaceae</taxon>
        <taxon>Lachnellula</taxon>
    </lineage>
</organism>
<feature type="transmembrane region" description="Helical" evidence="7">
    <location>
        <begin position="741"/>
        <end position="767"/>
    </location>
</feature>
<reference evidence="11 12" key="1">
    <citation type="submission" date="2018-05" db="EMBL/GenBank/DDBJ databases">
        <title>Genome sequencing and assembly of the regulated plant pathogen Lachnellula willkommii and related sister species for the development of diagnostic species identification markers.</title>
        <authorList>
            <person name="Giroux E."/>
            <person name="Bilodeau G."/>
        </authorList>
    </citation>
    <scope>NUCLEOTIDE SEQUENCE [LARGE SCALE GENOMIC DNA]</scope>
    <source>
        <strain evidence="11 12">CBS 172.35</strain>
    </source>
</reference>
<comment type="caution">
    <text evidence="11">The sequence shown here is derived from an EMBL/GenBank/DDBJ whole genome shotgun (WGS) entry which is preliminary data.</text>
</comment>
<dbReference type="InterPro" id="IPR027417">
    <property type="entry name" value="P-loop_NTPase"/>
</dbReference>
<dbReference type="InterPro" id="IPR011004">
    <property type="entry name" value="Trimer_LpxA-like_sf"/>
</dbReference>
<dbReference type="InterPro" id="IPR009081">
    <property type="entry name" value="PP-bd_ACP"/>
</dbReference>
<evidence type="ECO:0000256" key="4">
    <source>
        <dbReference type="ARBA" id="ARBA00022801"/>
    </source>
</evidence>
<dbReference type="InterPro" id="IPR050628">
    <property type="entry name" value="SNF2_RAD54_helicase_TF"/>
</dbReference>
<feature type="domain" description="Carrier" evidence="8">
    <location>
        <begin position="591"/>
        <end position="673"/>
    </location>
</feature>
<keyword evidence="3" id="KW-0547">Nucleotide-binding</keyword>
<evidence type="ECO:0000256" key="1">
    <source>
        <dbReference type="ARBA" id="ARBA00022450"/>
    </source>
</evidence>
<protein>
    <submittedName>
        <fullName evidence="11">Linear gramicidin synthase subunit B</fullName>
    </submittedName>
</protein>
<dbReference type="Pfam" id="PF00271">
    <property type="entry name" value="Helicase_C"/>
    <property type="match status" value="1"/>
</dbReference>
<dbReference type="InterPro" id="IPR000330">
    <property type="entry name" value="SNF2_N"/>
</dbReference>
<dbReference type="PANTHER" id="PTHR45626:SF52">
    <property type="entry name" value="SINGLE-STRANDED DNA-DEPENDENT ATPASE (EUROFUNG)"/>
    <property type="match status" value="1"/>
</dbReference>
<evidence type="ECO:0000259" key="8">
    <source>
        <dbReference type="PROSITE" id="PS50075"/>
    </source>
</evidence>
<keyword evidence="7" id="KW-0812">Transmembrane</keyword>
<proteinExistence type="predicted"/>
<dbReference type="PROSITE" id="PS51194">
    <property type="entry name" value="HELICASE_CTER"/>
    <property type="match status" value="1"/>
</dbReference>
<dbReference type="GO" id="GO:0005634">
    <property type="term" value="C:nucleus"/>
    <property type="evidence" value="ECO:0007669"/>
    <property type="project" value="TreeGrafter"/>
</dbReference>
<dbReference type="Gene3D" id="2.160.10.10">
    <property type="entry name" value="Hexapeptide repeat proteins"/>
    <property type="match status" value="1"/>
</dbReference>
<dbReference type="Gene3D" id="3.40.50.300">
    <property type="entry name" value="P-loop containing nucleotide triphosphate hydrolases"/>
    <property type="match status" value="1"/>
</dbReference>
<dbReference type="InterPro" id="IPR001650">
    <property type="entry name" value="Helicase_C-like"/>
</dbReference>
<dbReference type="InterPro" id="IPR020845">
    <property type="entry name" value="AMP-binding_CS"/>
</dbReference>
<feature type="transmembrane region" description="Helical" evidence="7">
    <location>
        <begin position="1215"/>
        <end position="1244"/>
    </location>
</feature>
<evidence type="ECO:0000313" key="12">
    <source>
        <dbReference type="Proteomes" id="UP000315522"/>
    </source>
</evidence>
<dbReference type="Gene3D" id="3.40.50.10810">
    <property type="entry name" value="Tandem AAA-ATPase domain"/>
    <property type="match status" value="1"/>
</dbReference>
<dbReference type="Gene3D" id="3.30.300.30">
    <property type="match status" value="1"/>
</dbReference>
<dbReference type="InterPro" id="IPR000873">
    <property type="entry name" value="AMP-dep_synth/lig_dom"/>
</dbReference>
<keyword evidence="1" id="KW-0596">Phosphopantetheine</keyword>
<accession>A0A559MF95</accession>
<feature type="domain" description="Helicase C-terminal" evidence="10">
    <location>
        <begin position="2182"/>
        <end position="2336"/>
    </location>
</feature>
<dbReference type="InterPro" id="IPR014001">
    <property type="entry name" value="Helicase_ATP-bd"/>
</dbReference>
<dbReference type="Pfam" id="PF00176">
    <property type="entry name" value="SNF2-rel_dom"/>
    <property type="match status" value="1"/>
</dbReference>
<dbReference type="SUPFAM" id="SSF56801">
    <property type="entry name" value="Acetyl-CoA synthetase-like"/>
    <property type="match status" value="1"/>
</dbReference>
<evidence type="ECO:0000259" key="9">
    <source>
        <dbReference type="PROSITE" id="PS51192"/>
    </source>
</evidence>
<gene>
    <name evidence="11" type="primary">lgrB</name>
    <name evidence="11" type="ORF">LAWI1_G004515</name>
</gene>
<dbReference type="InterPro" id="IPR038718">
    <property type="entry name" value="SNF2-like_sf"/>
</dbReference>
<dbReference type="CDD" id="cd05930">
    <property type="entry name" value="A_NRPS"/>
    <property type="match status" value="1"/>
</dbReference>
<evidence type="ECO:0000256" key="2">
    <source>
        <dbReference type="ARBA" id="ARBA00022553"/>
    </source>
</evidence>
<dbReference type="NCBIfam" id="TIGR01733">
    <property type="entry name" value="AA-adenyl-dom"/>
    <property type="match status" value="1"/>
</dbReference>
<dbReference type="SUPFAM" id="SSF52540">
    <property type="entry name" value="P-loop containing nucleoside triphosphate hydrolases"/>
    <property type="match status" value="2"/>
</dbReference>
<evidence type="ECO:0000256" key="3">
    <source>
        <dbReference type="ARBA" id="ARBA00022741"/>
    </source>
</evidence>
<dbReference type="InterPro" id="IPR042099">
    <property type="entry name" value="ANL_N_sf"/>
</dbReference>
<keyword evidence="4" id="KW-0378">Hydrolase</keyword>
<dbReference type="SUPFAM" id="SSF51161">
    <property type="entry name" value="Trimeric LpxA-like enzymes"/>
    <property type="match status" value="3"/>
</dbReference>
<evidence type="ECO:0000256" key="5">
    <source>
        <dbReference type="ARBA" id="ARBA00022840"/>
    </source>
</evidence>
<dbReference type="SMART" id="SM00487">
    <property type="entry name" value="DEXDc"/>
    <property type="match status" value="1"/>
</dbReference>
<sequence>AYFIPQEHVLNDFEMVSFNEAAQPREVTPSYILQSQHTPRGPLTIQDVTTLPGLFRWQAERRGAATLFSFRSQPDAGLAKVSYAEGYETSFQLANSLHSLHQNLDIECPVVGIWFEKSIDLHLAILATTISGATWLPFDADAPAARVAACLEDSRAHILLCDAAHYSSAIEATRNVPGCRLMTFGELSRQTQSASGTAKELPGPRAHQAAYLIYTSGSTGTPKGIEIPHSAALAFCLSERSVLETGPNDIVWQGFSAAFDMFIEEVWVSIAGGAQLAIGNRSECQDVPSLGGAGGVWAQRGVTLVNAVPTLINIMTSLDGECRLPPLVRLLNLGGEACPPALVKRLWSPSLRIFNTYGPSETTVTATFEELFPDEPVTIGKPLPMYHALLLPILDDGPKSWSPIPLREGAEGELAIGGQCLGRGYVQRPALTMEKFIDHPLPSSSGERLYRTGDRVRLDKKLNLVFLGRIDTQVKHRGFRIELGEIEHAIAAHPMVQTAAIILSASTDRLEAYIVVKDDELIEIKELRNKVHNLPAYMQPEAFCFLPAKEMPRLPSGKINVKALQDTSAHFALRQKEELTNGQVSPGDGIPDDGSDLSIILTSMAVIFPQADNITATSDFFDDLGGHSLLAAILVSKLRKDSPEGSALKRLGLQAIYLHRTAENIAASLEAISDGEEAFLEKGKDLSAQMGDHWPISQPKYVLCSLAQVPALLFVFFVEAITILAPYLVFDAVLRAFDVGIAVVITYFTFVVIPPLRALIGVAGKWIVLGKARHGEYPLYGLYYYRWWLAEQFVRFVDMVSIADTPLLPALMRAMGARVGVHCHIGVTYTSAAFDLVSIGDDVTMGKDTVLAASWIERGRLILAPVSVGSQTHVGSNTVLEGGSNIAEGGELGPMSMLPQGAHVPAGERWTGSPARFQTYPTEVGDMRATRPGELRHLAMIMVMALSSVFVLPVIAFAPQIPSILLFEYANIPGVGWYVQTVIVSVPAAIIYIVLVFVELLVLRWLVLGKLVECSYRTTSVYFYRKWLVDRLMDMSLVIFRPVYATLYVVPFLRSLGVKIGRRAEVSTARGINFELTEIGEESFIADRVVIGDGEVRRNMVTLRKTKLHKRAFLGNASLVPQGTELPSNTLLGVMSIAPEIPLKEGQSCFGSPPVLMPARQRGTENLSDHLLYTPRLGQVAARLFIEGMRILVPRILITFGLGFGLQVFESAYPYIGIAPTLVLLPLFYFFFFALPALVVTVLFKWILIGRYQCAEWPLWSVNVWASEFVTATYETLAGPLLTEMLTGTPFLAYAFRLLGVQVGSRTTLLSSDITEYDMVSFGDEAVINRQAGPQTHLFEDRVMKIGRVDIEARGCVKAYSICLPNSRIAAGGQLGCLSLVMKGETVPAGEAWEGAPIAPRRAQPGAMNDRLYQPQRHEHEFPATKRQCLDRPNQYLIGEELSLSTFEELGFVSHLSGNDGQNALEEGWTTDPPFGQDTIPFETSQLSSEFCQDIYTEYPEASSSTDWQQQEFGFGGFNASSNNPFNPSPAATSSGDGANFGKEMTPNPGSPKREFCFGMITDIPIAAAHSGMIIMDASMTPLAFVRPDQLHEISKNSAFGELDGRIAQIISNIDMEQDIKFQIYCRATNKRARVIKKGNRKPGANELQYVMNAIIYGPEELCDPVGEDVPYQNPQVLCRAKELVMTFTLRDNTSATEVAKVVTSNALFSALTNDVDDHLEVTEAPGVIATPLYVHQKKGLTFMVNREGGWQYDDSRMEDLWVKEIDEFGHIKYTNTITEMSQSHEPPDFRGGLLADQMGLGKSLTMISLIALNKCNVTGLIHTEQGPLRRLKSTLMVVPYSLLETWDTQLKRHLYPDTLTWMRYHGSQKRKTLSLGRFDIVITTFETLAGEQKKHLDSTHTIRNRATAIARASCAIKATSRWAITGTPIQNRVNDFGSLLEFLQISPFSNPKIFDKEVIKPWLKSEDSDTTRLKKLVNSISICRSKGVIDLPPRQDIIRNLKFNSEEQELYNKVKESTIKKLDTALSSNPLQPGQYLNALQWLNELRLLCNHGLAHSKRPVAKPSEPNAQDIQVWTKGTANKAFETMVCAGEAQCSVCLELLRDGAGGGQNAEVPKPHLTKCLTLICGFCFKGSPRSLQVSTCSHTYPCKSFEVSWNPDSISTPELEGSLLAVQPELVSTKLQTLLRDLQGSPKEEKSVVFSYWTFTLDLIESLLRQNSIPYTRIDGRNSGAKREEAIQKFQTDESIQVILVSITCGGAGLDLTAASVAYLIEPQWNPMMEEQALCRIHRLGQRKEVKTIRYRIENSFEQKVVATQELKDGIAGEAFGSDARDYSIDSRQRLQEMRDRLS</sequence>
<feature type="non-terminal residue" evidence="11">
    <location>
        <position position="1"/>
    </location>
</feature>